<accession>A0A8B2NUT7</accession>
<sequence>MDADGAEAVVRAADAHGVQRSEPRRLLRFDDFRPGTEIARADMEVPAEAAEQLHRAFPDLAAEDASVELTIAMLMRAYTRLVAPRPPGNIHAGQEMRIHRVLTPGERFQARADCIDKETKAGRNWVRFGLVLETAAGPLVDAKMRFVWAQ</sequence>
<proteinExistence type="predicted"/>
<dbReference type="InterPro" id="IPR029069">
    <property type="entry name" value="HotDog_dom_sf"/>
</dbReference>
<evidence type="ECO:0000313" key="1">
    <source>
        <dbReference type="EMBL" id="RAI02068.1"/>
    </source>
</evidence>
<protein>
    <recommendedName>
        <fullName evidence="3">MaoC dehydratase-like protein</fullName>
    </recommendedName>
</protein>
<dbReference type="Proteomes" id="UP000249590">
    <property type="component" value="Unassembled WGS sequence"/>
</dbReference>
<dbReference type="SUPFAM" id="SSF54637">
    <property type="entry name" value="Thioesterase/thiol ester dehydrase-isomerase"/>
    <property type="match status" value="1"/>
</dbReference>
<organism evidence="1 2">
    <name type="scientific">Acuticoccus sediminis</name>
    <dbReference type="NCBI Taxonomy" id="2184697"/>
    <lineage>
        <taxon>Bacteria</taxon>
        <taxon>Pseudomonadati</taxon>
        <taxon>Pseudomonadota</taxon>
        <taxon>Alphaproteobacteria</taxon>
        <taxon>Hyphomicrobiales</taxon>
        <taxon>Amorphaceae</taxon>
        <taxon>Acuticoccus</taxon>
    </lineage>
</organism>
<name>A0A8B2NUT7_9HYPH</name>
<gene>
    <name evidence="1" type="ORF">DLJ53_11875</name>
</gene>
<keyword evidence="2" id="KW-1185">Reference proteome</keyword>
<dbReference type="AlphaFoldDB" id="A0A8B2NUT7"/>
<dbReference type="Gene3D" id="3.10.129.10">
    <property type="entry name" value="Hotdog Thioesterase"/>
    <property type="match status" value="1"/>
</dbReference>
<dbReference type="EMBL" id="QHHQ01000002">
    <property type="protein sequence ID" value="RAI02068.1"/>
    <property type="molecule type" value="Genomic_DNA"/>
</dbReference>
<evidence type="ECO:0008006" key="3">
    <source>
        <dbReference type="Google" id="ProtNLM"/>
    </source>
</evidence>
<reference evidence="1 2" key="1">
    <citation type="submission" date="2018-05" db="EMBL/GenBank/DDBJ databases">
        <title>Acuticoccus sediminis sp. nov., isolated from deep-sea sediment of Indian Ocean.</title>
        <authorList>
            <person name="Liu X."/>
            <person name="Lai Q."/>
            <person name="Du Y."/>
            <person name="Sun F."/>
            <person name="Zhang X."/>
            <person name="Wang S."/>
            <person name="Shao Z."/>
        </authorList>
    </citation>
    <scope>NUCLEOTIDE SEQUENCE [LARGE SCALE GENOMIC DNA]</scope>
    <source>
        <strain evidence="1 2">PTG4-2</strain>
    </source>
</reference>
<evidence type="ECO:0000313" key="2">
    <source>
        <dbReference type="Proteomes" id="UP000249590"/>
    </source>
</evidence>
<comment type="caution">
    <text evidence="1">The sequence shown here is derived from an EMBL/GenBank/DDBJ whole genome shotgun (WGS) entry which is preliminary data.</text>
</comment>